<dbReference type="Proteomes" id="UP000753802">
    <property type="component" value="Unassembled WGS sequence"/>
</dbReference>
<accession>A0ABW9ZQ32</accession>
<evidence type="ECO:0000313" key="2">
    <source>
        <dbReference type="EMBL" id="NCI48592.1"/>
    </source>
</evidence>
<comment type="caution">
    <text evidence="2">The sequence shown here is derived from an EMBL/GenBank/DDBJ whole genome shotgun (WGS) entry which is preliminary data.</text>
</comment>
<keyword evidence="3" id="KW-1185">Reference proteome</keyword>
<dbReference type="Pfam" id="PF00814">
    <property type="entry name" value="TsaD"/>
    <property type="match status" value="1"/>
</dbReference>
<dbReference type="InterPro" id="IPR043129">
    <property type="entry name" value="ATPase_NBD"/>
</dbReference>
<reference evidence="2 3" key="1">
    <citation type="submission" date="2020-01" db="EMBL/GenBank/DDBJ databases">
        <title>Genome analysis.</title>
        <authorList>
            <person name="Wu S."/>
            <person name="Wang G."/>
        </authorList>
    </citation>
    <scope>NUCLEOTIDE SEQUENCE [LARGE SCALE GENOMIC DNA]</scope>
    <source>
        <strain evidence="2 3">SYL130</strain>
    </source>
</reference>
<dbReference type="Gene3D" id="3.30.420.40">
    <property type="match status" value="2"/>
</dbReference>
<sequence length="227" mass="24531">MPLLLNIDTATEHASVCLSKDGHVLGMIESTEQKNHASFVQPAIRQLMADAGYPLQQLDAVAATSGPGSYTGLRVGMASAKGICYALDKPLILIHTPEVMAQAVVSREPLFDPSFLVCPLIDARRMEVFTALYNASLSEVQPPHAAIIDESSFSELLNEKTVVFSGSGRTKLKGIVSAPSALFSDVQHHAGDLAARALKAYESRLFADLAYSEPLYVKEFFNPQPKL</sequence>
<dbReference type="RefSeq" id="WP_161816913.1">
    <property type="nucleotide sequence ID" value="NZ_JAACJS010000002.1"/>
</dbReference>
<evidence type="ECO:0000313" key="3">
    <source>
        <dbReference type="Proteomes" id="UP000753802"/>
    </source>
</evidence>
<organism evidence="2 3">
    <name type="scientific">Sediminibacterium roseum</name>
    <dbReference type="NCBI Taxonomy" id="1978412"/>
    <lineage>
        <taxon>Bacteria</taxon>
        <taxon>Pseudomonadati</taxon>
        <taxon>Bacteroidota</taxon>
        <taxon>Chitinophagia</taxon>
        <taxon>Chitinophagales</taxon>
        <taxon>Chitinophagaceae</taxon>
        <taxon>Sediminibacterium</taxon>
    </lineage>
</organism>
<proteinExistence type="predicted"/>
<dbReference type="InterPro" id="IPR022496">
    <property type="entry name" value="T6A_TsaB"/>
</dbReference>
<dbReference type="InterPro" id="IPR000905">
    <property type="entry name" value="Gcp-like_dom"/>
</dbReference>
<dbReference type="PANTHER" id="PTHR11735:SF11">
    <property type="entry name" value="TRNA THREONYLCARBAMOYLADENOSINE BIOSYNTHESIS PROTEIN TSAB"/>
    <property type="match status" value="1"/>
</dbReference>
<name>A0ABW9ZQ32_9BACT</name>
<evidence type="ECO:0000259" key="1">
    <source>
        <dbReference type="Pfam" id="PF00814"/>
    </source>
</evidence>
<feature type="domain" description="Gcp-like" evidence="1">
    <location>
        <begin position="32"/>
        <end position="135"/>
    </location>
</feature>
<dbReference type="NCBIfam" id="TIGR03725">
    <property type="entry name" value="T6A_YeaZ"/>
    <property type="match status" value="1"/>
</dbReference>
<dbReference type="CDD" id="cd24032">
    <property type="entry name" value="ASKHA_NBD_TsaB"/>
    <property type="match status" value="1"/>
</dbReference>
<dbReference type="EMBL" id="JAACJS010000002">
    <property type="protein sequence ID" value="NCI48592.1"/>
    <property type="molecule type" value="Genomic_DNA"/>
</dbReference>
<dbReference type="SUPFAM" id="SSF53067">
    <property type="entry name" value="Actin-like ATPase domain"/>
    <property type="match status" value="2"/>
</dbReference>
<gene>
    <name evidence="2" type="primary">tsaB</name>
    <name evidence="2" type="ORF">GWC95_01565</name>
</gene>
<dbReference type="PANTHER" id="PTHR11735">
    <property type="entry name" value="TRNA N6-ADENOSINE THREONYLCARBAMOYLTRANSFERASE"/>
    <property type="match status" value="1"/>
</dbReference>
<protein>
    <submittedName>
        <fullName evidence="2">tRNA (Adenosine(37)-N6)-threonylcarbamoyltransferase complex dimerization subunit type 1 TsaB</fullName>
    </submittedName>
</protein>